<dbReference type="EMBL" id="BOOH01000028">
    <property type="protein sequence ID" value="GIH77318.1"/>
    <property type="molecule type" value="Genomic_DNA"/>
</dbReference>
<comment type="caution">
    <text evidence="2">The sequence shown here is derived from an EMBL/GenBank/DDBJ whole genome shotgun (WGS) entry which is preliminary data.</text>
</comment>
<organism evidence="2 3">
    <name type="scientific">Planobispora longispora</name>
    <dbReference type="NCBI Taxonomy" id="28887"/>
    <lineage>
        <taxon>Bacteria</taxon>
        <taxon>Bacillati</taxon>
        <taxon>Actinomycetota</taxon>
        <taxon>Actinomycetes</taxon>
        <taxon>Streptosporangiales</taxon>
        <taxon>Streptosporangiaceae</taxon>
        <taxon>Planobispora</taxon>
    </lineage>
</organism>
<feature type="domain" description="Cgl0159-like" evidence="1">
    <location>
        <begin position="43"/>
        <end position="292"/>
    </location>
</feature>
<accession>A0A8J3RLT7</accession>
<dbReference type="InterPro" id="IPR054574">
    <property type="entry name" value="Cgl0159_dom"/>
</dbReference>
<evidence type="ECO:0000259" key="1">
    <source>
        <dbReference type="Pfam" id="PF22649"/>
    </source>
</evidence>
<gene>
    <name evidence="2" type="ORF">Plo01_37470</name>
</gene>
<keyword evidence="3" id="KW-1185">Reference proteome</keyword>
<dbReference type="Proteomes" id="UP000616724">
    <property type="component" value="Unassembled WGS sequence"/>
</dbReference>
<dbReference type="AlphaFoldDB" id="A0A8J3RLT7"/>
<dbReference type="Gene3D" id="3.20.20.70">
    <property type="entry name" value="Aldolase class I"/>
    <property type="match status" value="1"/>
</dbReference>
<protein>
    <submittedName>
        <fullName evidence="2">Aldolase</fullName>
    </submittedName>
</protein>
<dbReference type="RefSeq" id="WP_203891891.1">
    <property type="nucleotide sequence ID" value="NZ_BOOH01000028.1"/>
</dbReference>
<proteinExistence type="predicted"/>
<dbReference type="SUPFAM" id="SSF51569">
    <property type="entry name" value="Aldolase"/>
    <property type="match status" value="1"/>
</dbReference>
<dbReference type="Pfam" id="PF22649">
    <property type="entry name" value="Cgl0159"/>
    <property type="match status" value="1"/>
</dbReference>
<sequence>MSEPGPGEAGYRKLIETRARQPWRIAEAATARRRRSLLEEREQLLIIAADHSARGALGVGNRPLAMASRADLLRRLCVALDRPGVDGVLATPDVVEDLLLLGALDGKIVIGSMNRGGVHGTVFEFDDRFTAYDAATIARMGLDGGKMLCRIGVDEPATAATLESCARAVSELAARGLTAMVEPFWSRRVDGTVTHDLSPEGVIRAVHVGQGLGATSAHTWLKIPVVDEMERVMAATTLPTLLLGGDPGDTPDLAYAAWRKALRLPGVRGLVVGRALLYPSDDDVAAAVDTAAAMLEAA</sequence>
<reference evidence="2 3" key="1">
    <citation type="submission" date="2021-01" db="EMBL/GenBank/DDBJ databases">
        <title>Whole genome shotgun sequence of Planobispora longispora NBRC 13918.</title>
        <authorList>
            <person name="Komaki H."/>
            <person name="Tamura T."/>
        </authorList>
    </citation>
    <scope>NUCLEOTIDE SEQUENCE [LARGE SCALE GENOMIC DNA]</scope>
    <source>
        <strain evidence="2 3">NBRC 13918</strain>
    </source>
</reference>
<dbReference type="InterPro" id="IPR013785">
    <property type="entry name" value="Aldolase_TIM"/>
</dbReference>
<evidence type="ECO:0000313" key="3">
    <source>
        <dbReference type="Proteomes" id="UP000616724"/>
    </source>
</evidence>
<evidence type="ECO:0000313" key="2">
    <source>
        <dbReference type="EMBL" id="GIH77318.1"/>
    </source>
</evidence>
<name>A0A8J3RLT7_9ACTN</name>